<evidence type="ECO:0000313" key="2">
    <source>
        <dbReference type="Proteomes" id="UP000176424"/>
    </source>
</evidence>
<comment type="caution">
    <text evidence="1">The sequence shown here is derived from an EMBL/GenBank/DDBJ whole genome shotgun (WGS) entry which is preliminary data.</text>
</comment>
<proteinExistence type="predicted"/>
<reference evidence="1 2" key="1">
    <citation type="journal article" date="2016" name="Nat. Commun.">
        <title>Thousands of microbial genomes shed light on interconnected biogeochemical processes in an aquifer system.</title>
        <authorList>
            <person name="Anantharaman K."/>
            <person name="Brown C.T."/>
            <person name="Hug L.A."/>
            <person name="Sharon I."/>
            <person name="Castelle C.J."/>
            <person name="Probst A.J."/>
            <person name="Thomas B.C."/>
            <person name="Singh A."/>
            <person name="Wilkins M.J."/>
            <person name="Karaoz U."/>
            <person name="Brodie E.L."/>
            <person name="Williams K.H."/>
            <person name="Hubbard S.S."/>
            <person name="Banfield J.F."/>
        </authorList>
    </citation>
    <scope>NUCLEOTIDE SEQUENCE [LARGE SCALE GENOMIC DNA]</scope>
</reference>
<evidence type="ECO:0000313" key="1">
    <source>
        <dbReference type="EMBL" id="OGD09171.1"/>
    </source>
</evidence>
<dbReference type="AlphaFoldDB" id="A0A1F4ZS27"/>
<dbReference type="EMBL" id="MEXR01000037">
    <property type="protein sequence ID" value="OGD09171.1"/>
    <property type="molecule type" value="Genomic_DNA"/>
</dbReference>
<dbReference type="Proteomes" id="UP000176424">
    <property type="component" value="Unassembled WGS sequence"/>
</dbReference>
<accession>A0A1F4ZS27</accession>
<sequence>MHQNSSGNSLIIFLLVLVAAIPVSTYFFVRGRQALSTGNIDSVKELPENTLTSTLKEIVYFDKEQQKEIRYWAFDTENHGQESLFNCYLLLTPKGGEDKFFGFSKNYSLRDCNKLGDTRANYECRISNAMSKFQNAESSKIWNKIPAGGNLLVAVSRFYTEQTISSQSFFNQNRLSDIHTLTPVCKTSTGARVKQIISFP</sequence>
<gene>
    <name evidence="1" type="ORF">A2397_04275</name>
</gene>
<name>A0A1F4ZS27_9BACT</name>
<dbReference type="STRING" id="1797263.A2397_04275"/>
<organism evidence="1 2">
    <name type="scientific">Candidatus Amesbacteria bacterium RIFOXYB1_FULL_44_23</name>
    <dbReference type="NCBI Taxonomy" id="1797263"/>
    <lineage>
        <taxon>Bacteria</taxon>
        <taxon>Candidatus Amesiibacteriota</taxon>
    </lineage>
</organism>
<protein>
    <submittedName>
        <fullName evidence="1">Uncharacterized protein</fullName>
    </submittedName>
</protein>